<keyword evidence="2" id="KW-1185">Reference proteome</keyword>
<dbReference type="EMBL" id="UZAH01034275">
    <property type="protein sequence ID" value="VDP34280.1"/>
    <property type="molecule type" value="Genomic_DNA"/>
</dbReference>
<evidence type="ECO:0000313" key="3">
    <source>
        <dbReference type="WBParaSite" id="HPBE_0002271301-mRNA-1"/>
    </source>
</evidence>
<evidence type="ECO:0000313" key="2">
    <source>
        <dbReference type="Proteomes" id="UP000050761"/>
    </source>
</evidence>
<dbReference type="Proteomes" id="UP000050761">
    <property type="component" value="Unassembled WGS sequence"/>
</dbReference>
<evidence type="ECO:0000313" key="1">
    <source>
        <dbReference type="EMBL" id="VDP34280.1"/>
    </source>
</evidence>
<sequence length="268" mass="30061">MFYTMSFSRTYRRGVGKCVIVGDAENSRSVTPAREEAQDEDHSGYDGADKVEVRGFDDGNCAVNARNGRCQCEILAYACYRNFCQDQSDDNPVFSETSSFPTYDRDIESVLEFQDRKITIVLTLNVDGVRFKKLSGSESWPIYIRLEGLPFKEKNKYENVILAGIMFTRKPPTETLLVELFSGLKHELEVLLREGIPIHTASDTWICTPKLVNGIIDFAMSQPFAGIGHLSIPPVVVEALQTLYGLPRWQHCMGVISACSLEKDPVEA</sequence>
<organism evidence="2 3">
    <name type="scientific">Heligmosomoides polygyrus</name>
    <name type="common">Parasitic roundworm</name>
    <dbReference type="NCBI Taxonomy" id="6339"/>
    <lineage>
        <taxon>Eukaryota</taxon>
        <taxon>Metazoa</taxon>
        <taxon>Ecdysozoa</taxon>
        <taxon>Nematoda</taxon>
        <taxon>Chromadorea</taxon>
        <taxon>Rhabditida</taxon>
        <taxon>Rhabditina</taxon>
        <taxon>Rhabditomorpha</taxon>
        <taxon>Strongyloidea</taxon>
        <taxon>Heligmosomidae</taxon>
        <taxon>Heligmosomoides</taxon>
    </lineage>
</organism>
<reference evidence="3" key="2">
    <citation type="submission" date="2019-09" db="UniProtKB">
        <authorList>
            <consortium name="WormBaseParasite"/>
        </authorList>
    </citation>
    <scope>IDENTIFICATION</scope>
</reference>
<dbReference type="AlphaFoldDB" id="A0A183GJ73"/>
<gene>
    <name evidence="1" type="ORF">HPBE_LOCUS22712</name>
</gene>
<accession>A0A183GJ73</accession>
<reference evidence="1 2" key="1">
    <citation type="submission" date="2018-11" db="EMBL/GenBank/DDBJ databases">
        <authorList>
            <consortium name="Pathogen Informatics"/>
        </authorList>
    </citation>
    <scope>NUCLEOTIDE SEQUENCE [LARGE SCALE GENOMIC DNA]</scope>
</reference>
<accession>A0A3P8CU11</accession>
<protein>
    <submittedName>
        <fullName evidence="3">Exonuclease domain-containing protein</fullName>
    </submittedName>
</protein>
<dbReference type="OrthoDB" id="8067290at2759"/>
<dbReference type="WBParaSite" id="HPBE_0002271301-mRNA-1">
    <property type="protein sequence ID" value="HPBE_0002271301-mRNA-1"/>
    <property type="gene ID" value="HPBE_0002271301"/>
</dbReference>
<name>A0A183GJ73_HELPZ</name>
<proteinExistence type="predicted"/>